<evidence type="ECO:0000256" key="9">
    <source>
        <dbReference type="ARBA" id="ARBA00022839"/>
    </source>
</evidence>
<comment type="function">
    <text evidence="11">An RNase that has 5'-3' exonuclease and possibly endonuclease activity. Involved in maturation of rRNA and in some organisms also mRNA maturation and/or decay.</text>
</comment>
<keyword evidence="10 11" id="KW-0694">RNA-binding</keyword>
<feature type="compositionally biased region" description="Basic and acidic residues" evidence="12">
    <location>
        <begin position="29"/>
        <end position="39"/>
    </location>
</feature>
<dbReference type="PANTHER" id="PTHR43694:SF1">
    <property type="entry name" value="RIBONUCLEASE J"/>
    <property type="match status" value="1"/>
</dbReference>
<dbReference type="InterPro" id="IPR001587">
    <property type="entry name" value="RNase_J_CS"/>
</dbReference>
<comment type="cofactor">
    <cofactor evidence="1">
        <name>Zn(2+)</name>
        <dbReference type="ChEBI" id="CHEBI:29105"/>
    </cofactor>
</comment>
<dbReference type="FunFam" id="3.10.20.580:FF:000001">
    <property type="entry name" value="Ribonuclease J"/>
    <property type="match status" value="1"/>
</dbReference>
<dbReference type="GO" id="GO:0004521">
    <property type="term" value="F:RNA endonuclease activity"/>
    <property type="evidence" value="ECO:0007669"/>
    <property type="project" value="UniProtKB-UniRule"/>
</dbReference>
<dbReference type="HAMAP" id="MF_01491">
    <property type="entry name" value="RNase_J_bact"/>
    <property type="match status" value="1"/>
</dbReference>
<keyword evidence="8" id="KW-0862">Zinc</keyword>
<dbReference type="Pfam" id="PF07521">
    <property type="entry name" value="RMMBL"/>
    <property type="match status" value="1"/>
</dbReference>
<dbReference type="AlphaFoldDB" id="G5GF21"/>
<comment type="subcellular location">
    <subcellularLocation>
        <location evidence="2 11">Cytoplasm</location>
    </subcellularLocation>
</comment>
<dbReference type="PROSITE" id="PS01292">
    <property type="entry name" value="UPF0036"/>
    <property type="match status" value="1"/>
</dbReference>
<dbReference type="InterPro" id="IPR001279">
    <property type="entry name" value="Metallo-B-lactamas"/>
</dbReference>
<reference evidence="14 15" key="1">
    <citation type="submission" date="2011-08" db="EMBL/GenBank/DDBJ databases">
        <title>The Genome Sequence of Johnsonella ignava ATCC 51276.</title>
        <authorList>
            <consortium name="The Broad Institute Genome Sequencing Platform"/>
            <person name="Earl A."/>
            <person name="Ward D."/>
            <person name="Feldgarden M."/>
            <person name="Gevers D."/>
            <person name="Izard J."/>
            <person name="Blanton J.M."/>
            <person name="Baranova O.V."/>
            <person name="Dewhirst F.E."/>
            <person name="Young S.K."/>
            <person name="Zeng Q."/>
            <person name="Gargeya S."/>
            <person name="Fitzgerald M."/>
            <person name="Haas B."/>
            <person name="Abouelleil A."/>
            <person name="Alvarado L."/>
            <person name="Arachchi H.M."/>
            <person name="Berlin A."/>
            <person name="Brown A."/>
            <person name="Chapman S.B."/>
            <person name="Chen Z."/>
            <person name="Dunbar C."/>
            <person name="Freedman E."/>
            <person name="Gearin G."/>
            <person name="Gellesch M."/>
            <person name="Goldberg J."/>
            <person name="Griggs A."/>
            <person name="Gujja S."/>
            <person name="Heiman D."/>
            <person name="Howarth C."/>
            <person name="Larson L."/>
            <person name="Lui A."/>
            <person name="MacDonald P.J.P."/>
            <person name="Montmayeur A."/>
            <person name="Murphy C."/>
            <person name="Neiman D."/>
            <person name="Pearson M."/>
            <person name="Priest M."/>
            <person name="Roberts A."/>
            <person name="Saif S."/>
            <person name="Shea T."/>
            <person name="Shenoy N."/>
            <person name="Sisk P."/>
            <person name="Stolte C."/>
            <person name="Sykes S."/>
            <person name="Wortman J."/>
            <person name="Nusbaum C."/>
            <person name="Birren B."/>
        </authorList>
    </citation>
    <scope>NUCLEOTIDE SEQUENCE [LARGE SCALE GENOMIC DNA]</scope>
    <source>
        <strain evidence="14 15">ATCC 51276</strain>
    </source>
</reference>
<dbReference type="Pfam" id="PF17770">
    <property type="entry name" value="RNase_J_C"/>
    <property type="match status" value="1"/>
</dbReference>
<dbReference type="SUPFAM" id="SSF56281">
    <property type="entry name" value="Metallo-hydrolase/oxidoreductase"/>
    <property type="match status" value="1"/>
</dbReference>
<dbReference type="Pfam" id="PF22505">
    <property type="entry name" value="RNase_J_b_CASP"/>
    <property type="match status" value="1"/>
</dbReference>
<feature type="region of interest" description="Disordered" evidence="12">
    <location>
        <begin position="1"/>
        <end position="53"/>
    </location>
</feature>
<keyword evidence="6 11" id="KW-0255">Endonuclease</keyword>
<dbReference type="STRING" id="679200.HMPREF9333_00159"/>
<evidence type="ECO:0000256" key="8">
    <source>
        <dbReference type="ARBA" id="ARBA00022833"/>
    </source>
</evidence>
<comment type="subunit">
    <text evidence="11">Homodimer, may be a subunit of the RNA degradosome.</text>
</comment>
<dbReference type="PATRIC" id="fig|679200.3.peg.178"/>
<dbReference type="InterPro" id="IPR055132">
    <property type="entry name" value="RNase_J_b_CASP"/>
</dbReference>
<dbReference type="Gene3D" id="3.60.15.10">
    <property type="entry name" value="Ribonuclease Z/Hydroxyacylglutathione hydrolase-like"/>
    <property type="match status" value="1"/>
</dbReference>
<sequence>MNKELKSENLSDNYTEDADTLSEQNDIQESEKSDTDTASKAKKVRSKKTPSLMEIAYEAEQEKGLKDSGDSELEKILEKTPQDELIDNFFDSINPAKKKTTKKNTSSASSSKTAAKKASVISMAEKEEHEDILLKTLRSIDGPSAPASKSTLSSILSGETVIEPKKTRGRKPKAPKKVKIIPLGGLEQIGMNITAFEYEDSIIVVDCGLAFPSDDMLGIDLVIPDVSYLKENYLKVKGFCITHGHEDHIGSLPYILKQLNVPVYGTRLTLALINKKLVEHGIDRTSTLVEVKYGQTVELGDFKVEFIKTNHSIADSAALAIFSPAGIIFHTGDFKIDYTPVFGESNDLQRMAEIGKQGCLAMLCESTNAIKPGFTMSERTVGKTFDLLFAEHRNKRILVATFASNVDRVQQIINTAYKHDRKVVVEGRSMVNVIGVAGELNYISIPEGTLIDIDHLKDYPPEKTVIITTGSQGESMAALSRMSSSLHKKVTITSEDVVIMSSSPIPGNEKAVNKVINELSIKGAEVIFQDTHVSGHACQEEIKLMYSLLRPKYSLPIHGEYRHRLAQRGIAEAMGMARENVLIMSSGDVVEVSEKSCEVVNHVEAGGIFVDGLGIGDVGNIVLRDRQNLAQNGIIIVAMSLERGTNRLLSGPDIISRGFVYIRESGDLISEAEEVVRNAVRDCLSAEVNDWIKIKSITRDALSDFLWKKIKRNPMILPIIMDVHDR</sequence>
<accession>G5GF21</accession>
<feature type="domain" description="Metallo-beta-lactamase" evidence="13">
    <location>
        <begin position="190"/>
        <end position="392"/>
    </location>
</feature>
<organism evidence="14 15">
    <name type="scientific">Johnsonella ignava ATCC 51276</name>
    <dbReference type="NCBI Taxonomy" id="679200"/>
    <lineage>
        <taxon>Bacteria</taxon>
        <taxon>Bacillati</taxon>
        <taxon>Bacillota</taxon>
        <taxon>Clostridia</taxon>
        <taxon>Lachnospirales</taxon>
        <taxon>Lachnospiraceae</taxon>
        <taxon>Johnsonella</taxon>
    </lineage>
</organism>
<keyword evidence="15" id="KW-1185">Reference proteome</keyword>
<evidence type="ECO:0000256" key="12">
    <source>
        <dbReference type="SAM" id="MobiDB-lite"/>
    </source>
</evidence>
<dbReference type="RefSeq" id="WP_005539112.1">
    <property type="nucleotide sequence ID" value="NZ_JH378829.1"/>
</dbReference>
<evidence type="ECO:0000256" key="10">
    <source>
        <dbReference type="ARBA" id="ARBA00022884"/>
    </source>
</evidence>
<dbReference type="GO" id="GO:0003723">
    <property type="term" value="F:RNA binding"/>
    <property type="evidence" value="ECO:0007669"/>
    <property type="project" value="UniProtKB-UniRule"/>
</dbReference>
<evidence type="ECO:0000256" key="7">
    <source>
        <dbReference type="ARBA" id="ARBA00022801"/>
    </source>
</evidence>
<dbReference type="EC" id="3.1.-.-" evidence="11"/>
<name>G5GF21_9FIRM</name>
<keyword evidence="4 11" id="KW-0540">Nuclease</keyword>
<proteinExistence type="inferred from homology"/>
<keyword evidence="11" id="KW-0698">rRNA processing</keyword>
<dbReference type="GO" id="GO:0006364">
    <property type="term" value="P:rRNA processing"/>
    <property type="evidence" value="ECO:0007669"/>
    <property type="project" value="UniProtKB-UniRule"/>
</dbReference>
<dbReference type="InterPro" id="IPR042173">
    <property type="entry name" value="RNase_J_2"/>
</dbReference>
<dbReference type="Proteomes" id="UP000003011">
    <property type="component" value="Unassembled WGS sequence"/>
</dbReference>
<evidence type="ECO:0000256" key="3">
    <source>
        <dbReference type="ARBA" id="ARBA00022490"/>
    </source>
</evidence>
<dbReference type="InterPro" id="IPR004613">
    <property type="entry name" value="RNase_J"/>
</dbReference>
<comment type="similarity">
    <text evidence="11">Belongs to the metallo-beta-lactamase superfamily. RNA-metabolizing metallo-beta-lactamase-like family. Bacterial RNase J subfamily.</text>
</comment>
<dbReference type="GO" id="GO:0005737">
    <property type="term" value="C:cytoplasm"/>
    <property type="evidence" value="ECO:0007669"/>
    <property type="project" value="UniProtKB-SubCell"/>
</dbReference>
<dbReference type="InterPro" id="IPR011108">
    <property type="entry name" value="RMMBL"/>
</dbReference>
<evidence type="ECO:0000256" key="5">
    <source>
        <dbReference type="ARBA" id="ARBA00022723"/>
    </source>
</evidence>
<dbReference type="HOGENOM" id="CLU_008727_3_1_9"/>
<evidence type="ECO:0000313" key="14">
    <source>
        <dbReference type="EMBL" id="EHI56712.1"/>
    </source>
</evidence>
<dbReference type="EMBL" id="ACZL01000003">
    <property type="protein sequence ID" value="EHI56712.1"/>
    <property type="molecule type" value="Genomic_DNA"/>
</dbReference>
<comment type="caution">
    <text evidence="14">The sequence shown here is derived from an EMBL/GenBank/DDBJ whole genome shotgun (WGS) entry which is preliminary data.</text>
</comment>
<dbReference type="SMART" id="SM00849">
    <property type="entry name" value="Lactamase_B"/>
    <property type="match status" value="1"/>
</dbReference>
<dbReference type="InterPro" id="IPR036866">
    <property type="entry name" value="RibonucZ/Hydroxyglut_hydro"/>
</dbReference>
<dbReference type="Gene3D" id="3.10.20.580">
    <property type="match status" value="1"/>
</dbReference>
<dbReference type="PANTHER" id="PTHR43694">
    <property type="entry name" value="RIBONUCLEASE J"/>
    <property type="match status" value="1"/>
</dbReference>
<feature type="binding site" evidence="11">
    <location>
        <begin position="532"/>
        <end position="536"/>
    </location>
    <ligand>
        <name>substrate</name>
    </ligand>
</feature>
<evidence type="ECO:0000313" key="15">
    <source>
        <dbReference type="Proteomes" id="UP000003011"/>
    </source>
</evidence>
<dbReference type="InterPro" id="IPR041636">
    <property type="entry name" value="RNase_J_C"/>
</dbReference>
<dbReference type="eggNOG" id="COG0595">
    <property type="taxonomic scope" value="Bacteria"/>
</dbReference>
<feature type="region of interest" description="Disordered" evidence="12">
    <location>
        <begin position="96"/>
        <end position="121"/>
    </location>
</feature>
<dbReference type="GO" id="GO:0008270">
    <property type="term" value="F:zinc ion binding"/>
    <property type="evidence" value="ECO:0007669"/>
    <property type="project" value="InterPro"/>
</dbReference>
<evidence type="ECO:0000256" key="2">
    <source>
        <dbReference type="ARBA" id="ARBA00004496"/>
    </source>
</evidence>
<evidence type="ECO:0000256" key="1">
    <source>
        <dbReference type="ARBA" id="ARBA00001947"/>
    </source>
</evidence>
<protein>
    <recommendedName>
        <fullName evidence="11">Ribonuclease J</fullName>
        <shortName evidence="11">RNase J</shortName>
        <ecNumber evidence="11">3.1.-.-</ecNumber>
    </recommendedName>
</protein>
<feature type="compositionally biased region" description="Low complexity" evidence="12">
    <location>
        <begin position="103"/>
        <end position="119"/>
    </location>
</feature>
<keyword evidence="5" id="KW-0479">Metal-binding</keyword>
<keyword evidence="7 11" id="KW-0378">Hydrolase</keyword>
<dbReference type="InterPro" id="IPR030854">
    <property type="entry name" value="RNase_J_bac"/>
</dbReference>
<keyword evidence="9 11" id="KW-0269">Exonuclease</keyword>
<dbReference type="NCBIfam" id="TIGR00649">
    <property type="entry name" value="MG423"/>
    <property type="match status" value="1"/>
</dbReference>
<dbReference type="CDD" id="cd07714">
    <property type="entry name" value="RNaseJ_MBL-fold"/>
    <property type="match status" value="1"/>
</dbReference>
<dbReference type="Gene3D" id="3.40.50.10710">
    <property type="entry name" value="Metallo-hydrolase/oxidoreductase"/>
    <property type="match status" value="1"/>
</dbReference>
<evidence type="ECO:0000259" key="13">
    <source>
        <dbReference type="SMART" id="SM00849"/>
    </source>
</evidence>
<gene>
    <name evidence="11" type="primary">rnj</name>
    <name evidence="14" type="ORF">HMPREF9333_00159</name>
</gene>
<evidence type="ECO:0000256" key="4">
    <source>
        <dbReference type="ARBA" id="ARBA00022722"/>
    </source>
</evidence>
<dbReference type="GO" id="GO:0004534">
    <property type="term" value="F:5'-3' RNA exonuclease activity"/>
    <property type="evidence" value="ECO:0007669"/>
    <property type="project" value="UniProtKB-UniRule"/>
</dbReference>
<dbReference type="Pfam" id="PF00753">
    <property type="entry name" value="Lactamase_B"/>
    <property type="match status" value="1"/>
</dbReference>
<keyword evidence="3 11" id="KW-0963">Cytoplasm</keyword>
<evidence type="ECO:0000256" key="6">
    <source>
        <dbReference type="ARBA" id="ARBA00022759"/>
    </source>
</evidence>
<evidence type="ECO:0000256" key="11">
    <source>
        <dbReference type="HAMAP-Rule" id="MF_01491"/>
    </source>
</evidence>